<accession>A0A6J5PXF2</accession>
<evidence type="ECO:0000313" key="3">
    <source>
        <dbReference type="EMBL" id="CAB4193699.1"/>
    </source>
</evidence>
<evidence type="ECO:0000256" key="1">
    <source>
        <dbReference type="SAM" id="MobiDB-lite"/>
    </source>
</evidence>
<dbReference type="EMBL" id="LR796916">
    <property type="protein sequence ID" value="CAB4175377.1"/>
    <property type="molecule type" value="Genomic_DNA"/>
</dbReference>
<reference evidence="2" key="1">
    <citation type="submission" date="2020-05" db="EMBL/GenBank/DDBJ databases">
        <authorList>
            <person name="Chiriac C."/>
            <person name="Salcher M."/>
            <person name="Ghai R."/>
            <person name="Kavagutti S V."/>
        </authorList>
    </citation>
    <scope>NUCLEOTIDE SEQUENCE</scope>
</reference>
<feature type="region of interest" description="Disordered" evidence="1">
    <location>
        <begin position="408"/>
        <end position="441"/>
    </location>
</feature>
<gene>
    <name evidence="3" type="ORF">UFOVP1247_127</name>
    <name evidence="2" type="ORF">UFOVP970_167</name>
</gene>
<proteinExistence type="predicted"/>
<sequence>MSNKIKDFNSFINEADLKGNIGIPGEEGSGRESWLDKASVNSARVADEFKRTQFGELTGFMRNVQRSQELQRGHEKELSELATSAIQMLYGTLLDDVNLDLKIGLPQEVKAELEETPTEQDEIEELLDEDIINQVHKRKILRTIQQGKGLSVKAILNLSIFKKGLADILGNTADEYLDLMNRISAAAQIADSDIPEEHKKGMWRSRAGFSGSCSIEFDTELDDDKEDAAQKVLDDLENGDDIFENPDAEELLNGVGVTVRARGLDLSILLHEAVKGVYMLVTQASLEALYGGTAETVLQNTDTLLDELQEIKYGRQMQDAFFKIVSENPKVKEIIDSMINTDSTDIEIASFQEKINFLFFGKIAMLGEDDAKEMLTLVNAILSESSEAIELCSPIIDEVLEDINQEEEYQSAKRGERTISPQISSEEPEMEEEPIISTRSSNLSPDEVNDAIIDAYERGDMAEVSRLRKEYLGESKLLPYAIWIKLNS</sequence>
<name>A0A6J5PXF2_9CAUD</name>
<protein>
    <submittedName>
        <fullName evidence="2">Uncharacterized protein</fullName>
    </submittedName>
</protein>
<dbReference type="EMBL" id="LR797195">
    <property type="protein sequence ID" value="CAB4193699.1"/>
    <property type="molecule type" value="Genomic_DNA"/>
</dbReference>
<evidence type="ECO:0000313" key="2">
    <source>
        <dbReference type="EMBL" id="CAB4175377.1"/>
    </source>
</evidence>
<organism evidence="2">
    <name type="scientific">uncultured Caudovirales phage</name>
    <dbReference type="NCBI Taxonomy" id="2100421"/>
    <lineage>
        <taxon>Viruses</taxon>
        <taxon>Duplodnaviria</taxon>
        <taxon>Heunggongvirae</taxon>
        <taxon>Uroviricota</taxon>
        <taxon>Caudoviricetes</taxon>
        <taxon>Peduoviridae</taxon>
        <taxon>Maltschvirus</taxon>
        <taxon>Maltschvirus maltsch</taxon>
    </lineage>
</organism>